<comment type="caution">
    <text evidence="1">The sequence shown here is derived from an EMBL/GenBank/DDBJ whole genome shotgun (WGS) entry which is preliminary data.</text>
</comment>
<dbReference type="AlphaFoldDB" id="A0ABD1N0D7"/>
<gene>
    <name evidence="1" type="ORF">Fmac_008640</name>
</gene>
<accession>A0ABD1N0D7</accession>
<sequence>MAEAPPITPPLLIVTGNNNPRLPKFFISNIDWFLPNSKDSEHLLLITGIIEETQSSKLLFRRYGLGPHELPHNISGSKPWAYLREVINTPMLQLSLPLHSVVASERDFGEAPQGIGQCPYVSGSVEIFPTFNETFLGKFLVLRHKCDLSKPFESHAWPPSSQFQILQTAASCEFHDGLEAQA</sequence>
<evidence type="ECO:0000313" key="2">
    <source>
        <dbReference type="Proteomes" id="UP001603857"/>
    </source>
</evidence>
<protein>
    <submittedName>
        <fullName evidence="1">Uncharacterized protein</fullName>
    </submittedName>
</protein>
<name>A0ABD1N0D7_9FABA</name>
<proteinExistence type="predicted"/>
<reference evidence="1 2" key="1">
    <citation type="submission" date="2024-08" db="EMBL/GenBank/DDBJ databases">
        <title>Insights into the chromosomal genome structure of Flemingia macrophylla.</title>
        <authorList>
            <person name="Ding Y."/>
            <person name="Zhao Y."/>
            <person name="Bi W."/>
            <person name="Wu M."/>
            <person name="Zhao G."/>
            <person name="Gong Y."/>
            <person name="Li W."/>
            <person name="Zhang P."/>
        </authorList>
    </citation>
    <scope>NUCLEOTIDE SEQUENCE [LARGE SCALE GENOMIC DNA]</scope>
    <source>
        <strain evidence="1">DYQJB</strain>
        <tissue evidence="1">Leaf</tissue>
    </source>
</reference>
<dbReference type="EMBL" id="JBGMDY010000003">
    <property type="protein sequence ID" value="KAL2340700.1"/>
    <property type="molecule type" value="Genomic_DNA"/>
</dbReference>
<evidence type="ECO:0000313" key="1">
    <source>
        <dbReference type="EMBL" id="KAL2340700.1"/>
    </source>
</evidence>
<keyword evidence="2" id="KW-1185">Reference proteome</keyword>
<organism evidence="1 2">
    <name type="scientific">Flemingia macrophylla</name>
    <dbReference type="NCBI Taxonomy" id="520843"/>
    <lineage>
        <taxon>Eukaryota</taxon>
        <taxon>Viridiplantae</taxon>
        <taxon>Streptophyta</taxon>
        <taxon>Embryophyta</taxon>
        <taxon>Tracheophyta</taxon>
        <taxon>Spermatophyta</taxon>
        <taxon>Magnoliopsida</taxon>
        <taxon>eudicotyledons</taxon>
        <taxon>Gunneridae</taxon>
        <taxon>Pentapetalae</taxon>
        <taxon>rosids</taxon>
        <taxon>fabids</taxon>
        <taxon>Fabales</taxon>
        <taxon>Fabaceae</taxon>
        <taxon>Papilionoideae</taxon>
        <taxon>50 kb inversion clade</taxon>
        <taxon>NPAAA clade</taxon>
        <taxon>indigoferoid/millettioid clade</taxon>
        <taxon>Phaseoleae</taxon>
        <taxon>Flemingia</taxon>
    </lineage>
</organism>
<dbReference type="Proteomes" id="UP001603857">
    <property type="component" value="Unassembled WGS sequence"/>
</dbReference>